<gene>
    <name evidence="2" type="ORF">HETIRDRAFT_169035</name>
</gene>
<feature type="region of interest" description="Disordered" evidence="1">
    <location>
        <begin position="1"/>
        <end position="20"/>
    </location>
</feature>
<accession>W4K838</accession>
<dbReference type="EMBL" id="KI925458">
    <property type="protein sequence ID" value="ETW81992.1"/>
    <property type="molecule type" value="Genomic_DNA"/>
</dbReference>
<dbReference type="RefSeq" id="XP_009546580.1">
    <property type="nucleotide sequence ID" value="XM_009548285.1"/>
</dbReference>
<dbReference type="AlphaFoldDB" id="W4K838"/>
<organism evidence="2 3">
    <name type="scientific">Heterobasidion irregulare (strain TC 32-1)</name>
    <dbReference type="NCBI Taxonomy" id="747525"/>
    <lineage>
        <taxon>Eukaryota</taxon>
        <taxon>Fungi</taxon>
        <taxon>Dikarya</taxon>
        <taxon>Basidiomycota</taxon>
        <taxon>Agaricomycotina</taxon>
        <taxon>Agaricomycetes</taxon>
        <taxon>Russulales</taxon>
        <taxon>Bondarzewiaceae</taxon>
        <taxon>Heterobasidion</taxon>
        <taxon>Heterobasidion annosum species complex</taxon>
    </lineage>
</organism>
<dbReference type="KEGG" id="hir:HETIRDRAFT_169035"/>
<evidence type="ECO:0000256" key="1">
    <source>
        <dbReference type="SAM" id="MobiDB-lite"/>
    </source>
</evidence>
<sequence>MGDEAERPYNTNSSSQILPFTSTTDFASSSAFPVLARSRFFHTSAPMDHED</sequence>
<feature type="compositionally biased region" description="Polar residues" evidence="1">
    <location>
        <begin position="9"/>
        <end position="19"/>
    </location>
</feature>
<dbReference type="GeneID" id="20668199"/>
<proteinExistence type="predicted"/>
<protein>
    <submittedName>
        <fullName evidence="2">Uncharacterized protein</fullName>
    </submittedName>
</protein>
<dbReference type="Proteomes" id="UP000030671">
    <property type="component" value="Unassembled WGS sequence"/>
</dbReference>
<dbReference type="HOGENOM" id="CLU_3106636_0_0_1"/>
<evidence type="ECO:0000313" key="3">
    <source>
        <dbReference type="Proteomes" id="UP000030671"/>
    </source>
</evidence>
<evidence type="ECO:0000313" key="2">
    <source>
        <dbReference type="EMBL" id="ETW81992.1"/>
    </source>
</evidence>
<reference evidence="2 3" key="1">
    <citation type="journal article" date="2012" name="New Phytol.">
        <title>Insight into trade-off between wood decay and parasitism from the genome of a fungal forest pathogen.</title>
        <authorList>
            <person name="Olson A."/>
            <person name="Aerts A."/>
            <person name="Asiegbu F."/>
            <person name="Belbahri L."/>
            <person name="Bouzid O."/>
            <person name="Broberg A."/>
            <person name="Canback B."/>
            <person name="Coutinho P.M."/>
            <person name="Cullen D."/>
            <person name="Dalman K."/>
            <person name="Deflorio G."/>
            <person name="van Diepen L.T."/>
            <person name="Dunand C."/>
            <person name="Duplessis S."/>
            <person name="Durling M."/>
            <person name="Gonthier P."/>
            <person name="Grimwood J."/>
            <person name="Fossdal C.G."/>
            <person name="Hansson D."/>
            <person name="Henrissat B."/>
            <person name="Hietala A."/>
            <person name="Himmelstrand K."/>
            <person name="Hoffmeister D."/>
            <person name="Hogberg N."/>
            <person name="James T.Y."/>
            <person name="Karlsson M."/>
            <person name="Kohler A."/>
            <person name="Kues U."/>
            <person name="Lee Y.H."/>
            <person name="Lin Y.C."/>
            <person name="Lind M."/>
            <person name="Lindquist E."/>
            <person name="Lombard V."/>
            <person name="Lucas S."/>
            <person name="Lunden K."/>
            <person name="Morin E."/>
            <person name="Murat C."/>
            <person name="Park J."/>
            <person name="Raffaello T."/>
            <person name="Rouze P."/>
            <person name="Salamov A."/>
            <person name="Schmutz J."/>
            <person name="Solheim H."/>
            <person name="Stahlberg J."/>
            <person name="Velez H."/>
            <person name="de Vries R.P."/>
            <person name="Wiebenga A."/>
            <person name="Woodward S."/>
            <person name="Yakovlev I."/>
            <person name="Garbelotto M."/>
            <person name="Martin F."/>
            <person name="Grigoriev I.V."/>
            <person name="Stenlid J."/>
        </authorList>
    </citation>
    <scope>NUCLEOTIDE SEQUENCE [LARGE SCALE GENOMIC DNA]</scope>
    <source>
        <strain evidence="2 3">TC 32-1</strain>
    </source>
</reference>
<dbReference type="InParanoid" id="W4K838"/>
<name>W4K838_HETIT</name>
<keyword evidence="3" id="KW-1185">Reference proteome</keyword>